<dbReference type="InterPro" id="IPR049163">
    <property type="entry name" value="Pif1-like_2B_dom"/>
</dbReference>
<dbReference type="GO" id="GO:0005524">
    <property type="term" value="F:ATP binding"/>
    <property type="evidence" value="ECO:0007669"/>
    <property type="project" value="UniProtKB-KW"/>
</dbReference>
<comment type="catalytic activity">
    <reaction evidence="1">
        <text>ATP + H2O = ADP + phosphate + H(+)</text>
        <dbReference type="Rhea" id="RHEA:13065"/>
        <dbReference type="ChEBI" id="CHEBI:15377"/>
        <dbReference type="ChEBI" id="CHEBI:15378"/>
        <dbReference type="ChEBI" id="CHEBI:30616"/>
        <dbReference type="ChEBI" id="CHEBI:43474"/>
        <dbReference type="ChEBI" id="CHEBI:456216"/>
        <dbReference type="EC" id="5.6.2.3"/>
    </reaction>
</comment>
<dbReference type="Pfam" id="PF05970">
    <property type="entry name" value="PIF1"/>
    <property type="match status" value="1"/>
</dbReference>
<keyword evidence="1" id="KW-0233">DNA recombination</keyword>
<dbReference type="GO" id="GO:0016887">
    <property type="term" value="F:ATP hydrolysis activity"/>
    <property type="evidence" value="ECO:0007669"/>
    <property type="project" value="RHEA"/>
</dbReference>
<evidence type="ECO:0000259" key="4">
    <source>
        <dbReference type="Pfam" id="PF21530"/>
    </source>
</evidence>
<name>A0A4Y2KMW8_ARAVE</name>
<feature type="domain" description="DNA helicase Pif1-like DEAD-box helicase" evidence="2">
    <location>
        <begin position="1049"/>
        <end position="1262"/>
    </location>
</feature>
<dbReference type="GO" id="GO:0000723">
    <property type="term" value="P:telomere maintenance"/>
    <property type="evidence" value="ECO:0007669"/>
    <property type="project" value="InterPro"/>
</dbReference>
<keyword evidence="1" id="KW-0227">DNA damage</keyword>
<feature type="domain" description="Helitron helicase-like" evidence="3">
    <location>
        <begin position="396"/>
        <end position="576"/>
    </location>
</feature>
<evidence type="ECO:0000259" key="2">
    <source>
        <dbReference type="Pfam" id="PF05970"/>
    </source>
</evidence>
<dbReference type="SUPFAM" id="SSF52540">
    <property type="entry name" value="P-loop containing nucleoside triphosphate hydrolases"/>
    <property type="match status" value="2"/>
</dbReference>
<dbReference type="PANTHER" id="PTHR10492">
    <property type="match status" value="1"/>
</dbReference>
<dbReference type="GO" id="GO:0043139">
    <property type="term" value="F:5'-3' DNA helicase activity"/>
    <property type="evidence" value="ECO:0007669"/>
    <property type="project" value="UniProtKB-EC"/>
</dbReference>
<dbReference type="GO" id="GO:0006281">
    <property type="term" value="P:DNA repair"/>
    <property type="evidence" value="ECO:0007669"/>
    <property type="project" value="UniProtKB-KW"/>
</dbReference>
<dbReference type="Gene3D" id="3.40.50.300">
    <property type="entry name" value="P-loop containing nucleotide triphosphate hydrolases"/>
    <property type="match status" value="1"/>
</dbReference>
<dbReference type="InterPro" id="IPR025476">
    <property type="entry name" value="Helitron_helicase-like"/>
</dbReference>
<proteinExistence type="inferred from homology"/>
<reference evidence="5 6" key="1">
    <citation type="journal article" date="2019" name="Sci. Rep.">
        <title>Orb-weaving spider Araneus ventricosus genome elucidates the spidroin gene catalogue.</title>
        <authorList>
            <person name="Kono N."/>
            <person name="Nakamura H."/>
            <person name="Ohtoshi R."/>
            <person name="Moran D.A.P."/>
            <person name="Shinohara A."/>
            <person name="Yoshida Y."/>
            <person name="Fujiwara M."/>
            <person name="Mori M."/>
            <person name="Tomita M."/>
            <person name="Arakawa K."/>
        </authorList>
    </citation>
    <scope>NUCLEOTIDE SEQUENCE [LARGE SCALE GENOMIC DNA]</scope>
</reference>
<feature type="domain" description="DNA helicase Pif1-like 2B" evidence="4">
    <location>
        <begin position="1351"/>
        <end position="1396"/>
    </location>
</feature>
<comment type="similarity">
    <text evidence="1">Belongs to the helicase family.</text>
</comment>
<protein>
    <recommendedName>
        <fullName evidence="1">ATP-dependent DNA helicase</fullName>
        <ecNumber evidence="1">5.6.2.3</ecNumber>
    </recommendedName>
</protein>
<dbReference type="Pfam" id="PF14214">
    <property type="entry name" value="Helitron_like_N"/>
    <property type="match status" value="1"/>
</dbReference>
<accession>A0A4Y2KMW8</accession>
<dbReference type="InterPro" id="IPR010285">
    <property type="entry name" value="DNA_helicase_pif1-like_DEAD"/>
</dbReference>
<evidence type="ECO:0000259" key="3">
    <source>
        <dbReference type="Pfam" id="PF14214"/>
    </source>
</evidence>
<gene>
    <name evidence="5" type="ORF">AVEN_98659_1</name>
</gene>
<keyword evidence="1" id="KW-0234">DNA repair</keyword>
<dbReference type="Proteomes" id="UP000499080">
    <property type="component" value="Unassembled WGS sequence"/>
</dbReference>
<evidence type="ECO:0000313" key="6">
    <source>
        <dbReference type="Proteomes" id="UP000499080"/>
    </source>
</evidence>
<dbReference type="EMBL" id="BGPR01004795">
    <property type="protein sequence ID" value="GBN03432.1"/>
    <property type="molecule type" value="Genomic_DNA"/>
</dbReference>
<keyword evidence="1" id="KW-0547">Nucleotide-binding</keyword>
<comment type="cofactor">
    <cofactor evidence="1">
        <name>Mg(2+)</name>
        <dbReference type="ChEBI" id="CHEBI:18420"/>
    </cofactor>
</comment>
<evidence type="ECO:0000256" key="1">
    <source>
        <dbReference type="RuleBase" id="RU363044"/>
    </source>
</evidence>
<dbReference type="OrthoDB" id="6431510at2759"/>
<evidence type="ECO:0000313" key="5">
    <source>
        <dbReference type="EMBL" id="GBN03432.1"/>
    </source>
</evidence>
<dbReference type="PANTHER" id="PTHR10492:SF57">
    <property type="entry name" value="ATP-DEPENDENT DNA HELICASE"/>
    <property type="match status" value="1"/>
</dbReference>
<keyword evidence="1" id="KW-0067">ATP-binding</keyword>
<dbReference type="InterPro" id="IPR027417">
    <property type="entry name" value="P-loop_NTPase"/>
</dbReference>
<dbReference type="CDD" id="cd18809">
    <property type="entry name" value="SF1_C_RecD"/>
    <property type="match status" value="1"/>
</dbReference>
<keyword evidence="6" id="KW-1185">Reference proteome</keyword>
<dbReference type="Pfam" id="PF21530">
    <property type="entry name" value="Pif1_2B_dom"/>
    <property type="match status" value="1"/>
</dbReference>
<dbReference type="EC" id="5.6.2.3" evidence="1"/>
<keyword evidence="1" id="KW-0347">Helicase</keyword>
<organism evidence="5 6">
    <name type="scientific">Araneus ventricosus</name>
    <name type="common">Orbweaver spider</name>
    <name type="synonym">Epeira ventricosa</name>
    <dbReference type="NCBI Taxonomy" id="182803"/>
    <lineage>
        <taxon>Eukaryota</taxon>
        <taxon>Metazoa</taxon>
        <taxon>Ecdysozoa</taxon>
        <taxon>Arthropoda</taxon>
        <taxon>Chelicerata</taxon>
        <taxon>Arachnida</taxon>
        <taxon>Araneae</taxon>
        <taxon>Araneomorphae</taxon>
        <taxon>Entelegynae</taxon>
        <taxon>Araneoidea</taxon>
        <taxon>Araneidae</taxon>
        <taxon>Araneus</taxon>
    </lineage>
</organism>
<keyword evidence="1" id="KW-0378">Hydrolase</keyword>
<sequence>MPKRRKRANLSRRTTNSTVMRDIRARKSGEQIQQNNTDVRASMAQLRESLSQEARDERNQQRQLERRETRRFIVNRRRGIDQQRQQLLRAFTSDSFLRLAFQYEPDVEYYALSKVVIGSLDKECPHCHALKFKNEPVGMCCSSGKVQLTEIETPPEPLHGLLIGTDPDSSLFLKSIRTFNSCFQMTSFGATEIVNNIAANGQQFNSTFKIKGQIYHKVGSLLPMPNESHKFLQIYFMGGEDSERALANRVDARCDYHNLNSPFARRIVTDLDALLNEHNELLKLFKSHMHKLQSDNHAIVINPNRTPAGEHVRRFNAPVVDDVAGIMVGDRTATRQIVIRRRNNNLQFISDTHRSYDALQYPLIFWKGQDGYYVNIKQRDPVTGAETNKNVSSKDFYSYRLMIRSGRDNIILRCRELSQQFMVDMYVKIESERLRYLRYNQQKLRAEEYIHLRDAIAKNADTAEIGNSVILPSSYVGSPRHMQEYIQDAMTFVREYGRPCLFITFTCNPKWQEITSLLLPGQNAIHRHDITARVFKQKLKSLISFITKLHVFGPTRCWMYSVEWQKRGLPHAHILIWFVDKIRAEDIDSLISAEIPDPSTDQLLFDIVTTNMIHGPCGILNRSSPCMVDGKCTKRFPKDFINDTVTHIDGYPIYRRRSTENGGQSFIKTISNANIDIDNRWVVPYSPLLSKTFNAHINVESCSSVKSIKYICKYVNKGSDMAVFRIENTNVNAPPLNENDEITNYQIGRYISSNEAVWRIFGFQIHERDPAVIHLAVHLENGQRVYFTDDTALDRAINPPKTTLTEFFELCNRADAFGAFAQTLLYSEVPRYFTWAQSKKWMPRKKGTPVDACPGLFKSNNLGRVYTVNPRQTECFYLRLLLVNVTGPLSFQDIRKVDGQQYPTYKDACLALGLLEDDNQWDSMLAEAALNCTGTQIRLLFAIVLTTCFPARAQMLWDNHKDSMTDDILYRYRTRYNDLTISFSDAMYNESLIAIEDLCIAIANLPISHFGMSSPNRSASDLLNTDMNRELQYNTVEMAGIVSRNVPLLNDEQKIIYDRIMLAVSAGQGGIFFLDAPGGTGKTFLISLLLAEIRSKNGIALAVASSGIAATLLDGGRTAHSAFKLPLNIQNNPDAVCKIKKQSSMATVLKQCKIIIWDECTMAHKHSLEALDRTLKDIKNNDKLFGGTLLLLSGDFRQTLPVIPRSTYADEINACLKSSRLWRNVEKVQLTVNMRVQMLQDPSAETFSKQLLDIGDGKVAVHENTGCIKLQTDFCTIIDSQNTLIDRIFPDVHTHYVNHKWLAERAILASKNVDVNGLNLKIQQLLPGDLMSYKSIDAVCDTNETVNYPIEFLNSLDLPGMPPHNLQLKVGSPIILLRNLNPPRLCNGTRLVIKTLMKNVIEAIILNGKFQGQNVLLPRIPMIPTDVPIEFKRTQFPIRLAFAMTINKSQGQTLSVCGLDLETPCFSHGQLYVACSRVGKPSTRRKGVDGFSVETPGLLTDPVPISPSSDSLTDAWAPTEHKLCHNKLLVDYVMHSSFAYRQFNSNFTCGDPTILPYELTRSRNRGTVGHNMPLTRAWQVFDVYASRLITRTPPKFGAPCETLFSVHLSP</sequence>
<dbReference type="GO" id="GO:0006310">
    <property type="term" value="P:DNA recombination"/>
    <property type="evidence" value="ECO:0007669"/>
    <property type="project" value="UniProtKB-KW"/>
</dbReference>
<comment type="caution">
    <text evidence="5">The sequence shown here is derived from an EMBL/GenBank/DDBJ whole genome shotgun (WGS) entry which is preliminary data.</text>
</comment>